<reference evidence="9" key="10">
    <citation type="submission" date="2023-03" db="EMBL/GenBank/DDBJ databases">
        <authorList>
            <person name="Shen W."/>
            <person name="Cai J."/>
        </authorList>
    </citation>
    <scope>NUCLEOTIDE SEQUENCE</scope>
    <source>
        <strain evidence="9">B1010-2</strain>
    </source>
</reference>
<evidence type="ECO:0000313" key="5">
    <source>
        <dbReference type="EMBL" id="KAB7576951.1"/>
    </source>
</evidence>
<evidence type="ECO:0000313" key="15">
    <source>
        <dbReference type="Proteomes" id="UP000070452"/>
    </source>
</evidence>
<dbReference type="Gene3D" id="3.10.310.50">
    <property type="match status" value="1"/>
</dbReference>
<organism evidence="6 15">
    <name type="scientific">Enterococcus faecium</name>
    <name type="common">Streptococcus faecium</name>
    <dbReference type="NCBI Taxonomy" id="1352"/>
    <lineage>
        <taxon>Bacteria</taxon>
        <taxon>Bacillati</taxon>
        <taxon>Bacillota</taxon>
        <taxon>Bacilli</taxon>
        <taxon>Lactobacillales</taxon>
        <taxon>Enterococcaceae</taxon>
        <taxon>Enterococcus</taxon>
    </lineage>
</organism>
<dbReference type="EMBL" id="PJVH01000011">
    <property type="protein sequence ID" value="RXU89663.1"/>
    <property type="molecule type" value="Genomic_DNA"/>
</dbReference>
<dbReference type="Pfam" id="PF04536">
    <property type="entry name" value="TPM_phosphatase"/>
    <property type="match status" value="1"/>
</dbReference>
<evidence type="ECO:0000313" key="6">
    <source>
        <dbReference type="EMBL" id="KWX17968.1"/>
    </source>
</evidence>
<keyword evidence="2" id="KW-0472">Membrane</keyword>
<dbReference type="EMBL" id="PCGC01000007">
    <property type="protein sequence ID" value="PHL22094.1"/>
    <property type="molecule type" value="Genomic_DNA"/>
</dbReference>
<sequence>MMKKFFLFFLLLVSVGWPVATHADTATVNDEAGLFTTDQIQSLEQQAEKLNEKIKGRVLIVTTTSNSEEPRDFADNYLRDAVGNDQNGSVLLLDMGQREIYISTSGNMIDYLTDSRIDSILDDVYDQMTNAAYYNAAKAYLSKSATYVEDGVPGGHYRVDEETGKITRYKVLTTVEIIIAVVLALILSLVFYFVTVSRYQLKSGIYKYPFREKSSIKLTEKTDRLTNSFVTTRRIPKSPPPGSGGGGSTTHSSGGGTFGGGGRSF</sequence>
<evidence type="ECO:0000313" key="17">
    <source>
        <dbReference type="Proteomes" id="UP000194737"/>
    </source>
</evidence>
<evidence type="ECO:0000313" key="21">
    <source>
        <dbReference type="Proteomes" id="UP000469871"/>
    </source>
</evidence>
<evidence type="ECO:0000313" key="7">
    <source>
        <dbReference type="EMBL" id="MBX4223230.1"/>
    </source>
</evidence>
<name>A0A132P6L0_ENTFC</name>
<evidence type="ECO:0000313" key="14">
    <source>
        <dbReference type="EMBL" id="SAY74945.1"/>
    </source>
</evidence>
<dbReference type="RefSeq" id="WP_002289232.1">
    <property type="nucleotide sequence ID" value="NZ_AP022341.1"/>
</dbReference>
<dbReference type="Proteomes" id="UP001141166">
    <property type="component" value="Unassembled WGS sequence"/>
</dbReference>
<reference evidence="12 19" key="6">
    <citation type="submission" date="2018-05" db="EMBL/GenBank/DDBJ databases">
        <title>Vancomycin-resistant Enterococcus faecium strain from Chelyabinsk, Russia.</title>
        <authorList>
            <person name="Gostev V."/>
            <person name="Goncharov A."/>
            <person name="Kolodzhieva V."/>
            <person name="Suvorov A."/>
            <person name="Sidorenko S."/>
            <person name="Zueva L."/>
        </authorList>
    </citation>
    <scope>NUCLEOTIDE SEQUENCE [LARGE SCALE GENOMIC DNA]</scope>
    <source>
        <strain evidence="12 19">20</strain>
    </source>
</reference>
<dbReference type="EMBL" id="NGLB01000001">
    <property type="protein sequence ID" value="OTO00520.1"/>
    <property type="molecule type" value="Genomic_DNA"/>
</dbReference>
<keyword evidence="2" id="KW-0812">Transmembrane</keyword>
<dbReference type="EMBL" id="WEFP01000001">
    <property type="protein sequence ID" value="KAB7576951.1"/>
    <property type="molecule type" value="Genomic_DNA"/>
</dbReference>
<reference evidence="10 17" key="3">
    <citation type="submission" date="2017-05" db="EMBL/GenBank/DDBJ databases">
        <title>The Genome Sequence of Enterococcus faecium 6F2_DIV0138.</title>
        <authorList>
            <consortium name="The Broad Institute Genomics Platform"/>
            <consortium name="The Broad Institute Genomic Center for Infectious Diseases"/>
            <person name="Earl A."/>
            <person name="Manson A."/>
            <person name="Schwartman J."/>
            <person name="Gilmore M."/>
            <person name="Abouelleil A."/>
            <person name="Cao P."/>
            <person name="Chapman S."/>
            <person name="Cusick C."/>
            <person name="Shea T."/>
            <person name="Young S."/>
            <person name="Neafsey D."/>
            <person name="Nusbaum C."/>
            <person name="Birren B."/>
        </authorList>
    </citation>
    <scope>NUCLEOTIDE SEQUENCE [LARGE SCALE GENOMIC DNA]</scope>
    <source>
        <strain evidence="10 17">6F2_DIV0138</strain>
    </source>
</reference>
<reference evidence="7" key="8">
    <citation type="journal article" date="2022" name="J. Anim. Sci.">
        <title>Whole genome sequence analyses-based assessment of virulence potential and antimicrobial susceptibilities and resistance of Enterococcus faecium strains isolated from commercial swine and cattle probiotic products.</title>
        <authorList>
            <person name="Shridhar P.B."/>
            <person name="Amachawadi R.G."/>
            <person name="Tokach M."/>
            <person name="Patel I."/>
            <person name="Gangiredla J."/>
            <person name="Mammel M."/>
            <person name="Nagaraja T.G."/>
        </authorList>
    </citation>
    <scope>NUCLEOTIDE SEQUENCE</scope>
    <source>
        <strain evidence="7">EF215</strain>
    </source>
</reference>
<dbReference type="EMBL" id="JARPTX010000032">
    <property type="protein sequence ID" value="MDT2370415.1"/>
    <property type="molecule type" value="Genomic_DNA"/>
</dbReference>
<comment type="caution">
    <text evidence="6">The sequence shown here is derived from an EMBL/GenBank/DDBJ whole genome shotgun (WGS) entry which is preliminary data.</text>
</comment>
<dbReference type="PATRIC" id="fig|1352.1358.peg.661"/>
<feature type="transmembrane region" description="Helical" evidence="2">
    <location>
        <begin position="177"/>
        <end position="197"/>
    </location>
</feature>
<evidence type="ECO:0000313" key="20">
    <source>
        <dbReference type="Proteomes" id="UP000289562"/>
    </source>
</evidence>
<reference evidence="14 16" key="2">
    <citation type="submission" date="2016-04" db="EMBL/GenBank/DDBJ databases">
        <authorList>
            <person name="Millard A."/>
        </authorList>
    </citation>
    <scope>NUCLEOTIDE SEQUENCE [LARGE SCALE GENOMIC DNA]</scope>
    <source>
        <strain evidence="14">Isolate 22</strain>
    </source>
</reference>
<evidence type="ECO:0000259" key="4">
    <source>
        <dbReference type="Pfam" id="PF04536"/>
    </source>
</evidence>
<reference evidence="5 21" key="7">
    <citation type="submission" date="2019-10" db="EMBL/GenBank/DDBJ databases">
        <title>Evolutionary dynamics of vancomycin-resistant Enterococcus faecium during gastrointestinal tract colonization and bloodstream infection in immunocompromised pediatric patients.</title>
        <authorList>
            <person name="Chilambi G.S."/>
            <person name="Nordstrom H.R."/>
            <person name="Evans D.R."/>
            <person name="Ferrolino J."/>
            <person name="Hayden R.T."/>
            <person name="Maron G.M."/>
            <person name="Vo A.N."/>
            <person name="Gilmore M.S."/>
            <person name="Wolf J."/>
            <person name="Rosch J.W."/>
            <person name="Van Tyne D."/>
        </authorList>
    </citation>
    <scope>NUCLEOTIDE SEQUENCE [LARGE SCALE GENOMIC DNA]</scope>
    <source>
        <strain evidence="5 21">VRECG27</strain>
    </source>
</reference>
<protein>
    <submittedName>
        <fullName evidence="5">TPM domain-containing protein</fullName>
    </submittedName>
</protein>
<dbReference type="EMBL" id="JAIFOC010000088">
    <property type="protein sequence ID" value="MBX4223230.1"/>
    <property type="molecule type" value="Genomic_DNA"/>
</dbReference>
<feature type="domain" description="TPM" evidence="4">
    <location>
        <begin position="28"/>
        <end position="144"/>
    </location>
</feature>
<dbReference type="AlphaFoldDB" id="A0A132P6L0"/>
<evidence type="ECO:0000313" key="9">
    <source>
        <dbReference type="EMBL" id="MDT2370415.1"/>
    </source>
</evidence>
<evidence type="ECO:0000313" key="12">
    <source>
        <dbReference type="EMBL" id="PZM55927.1"/>
    </source>
</evidence>
<dbReference type="Proteomes" id="UP000194737">
    <property type="component" value="Unassembled WGS sequence"/>
</dbReference>
<evidence type="ECO:0000256" key="3">
    <source>
        <dbReference type="SAM" id="SignalP"/>
    </source>
</evidence>
<keyword evidence="2" id="KW-1133">Transmembrane helix</keyword>
<dbReference type="Proteomes" id="UP000249070">
    <property type="component" value="Unassembled WGS sequence"/>
</dbReference>
<reference evidence="8" key="9">
    <citation type="submission" date="2022-05" db="EMBL/GenBank/DDBJ databases">
        <title>Draft genome sequences of Clostridium perfringens strains isolated from Peru.</title>
        <authorList>
            <person name="Hurtado R."/>
            <person name="Lima L."/>
            <person name="Sousa T."/>
            <person name="Jaiswal A.K."/>
            <person name="Tiwari S."/>
            <person name="Maturrano L."/>
            <person name="Brenig B."/>
            <person name="Azevedo V."/>
        </authorList>
    </citation>
    <scope>NUCLEOTIDE SEQUENCE</scope>
    <source>
        <strain evidence="8">CP4</strain>
    </source>
</reference>
<dbReference type="Proteomes" id="UP000469871">
    <property type="component" value="Unassembled WGS sequence"/>
</dbReference>
<evidence type="ECO:0000313" key="11">
    <source>
        <dbReference type="EMBL" id="PHL22094.1"/>
    </source>
</evidence>
<feature type="compositionally biased region" description="Gly residues" evidence="1">
    <location>
        <begin position="243"/>
        <end position="265"/>
    </location>
</feature>
<dbReference type="Proteomes" id="UP000224303">
    <property type="component" value="Unassembled WGS sequence"/>
</dbReference>
<dbReference type="InterPro" id="IPR007621">
    <property type="entry name" value="TPM_dom"/>
</dbReference>
<dbReference type="Proteomes" id="UP000289562">
    <property type="component" value="Unassembled WGS sequence"/>
</dbReference>
<dbReference type="Proteomes" id="UP000183509">
    <property type="component" value="Unassembled WGS sequence"/>
</dbReference>
<accession>A0A132P6L0</accession>
<evidence type="ECO:0000313" key="10">
    <source>
        <dbReference type="EMBL" id="OTO00520.1"/>
    </source>
</evidence>
<evidence type="ECO:0000313" key="16">
    <source>
        <dbReference type="Proteomes" id="UP000183509"/>
    </source>
</evidence>
<reference evidence="6 15" key="1">
    <citation type="submission" date="2016-01" db="EMBL/GenBank/DDBJ databases">
        <title>Molecular Mechanisms for transfer of large genomic segments between Enterococcus faecium strains.</title>
        <authorList>
            <person name="Garcia-Solache M.A."/>
            <person name="Lebreton F."/>
            <person name="Mclaughlin R.E."/>
            <person name="Whiteaker J.D."/>
            <person name="Gilmore M.S."/>
            <person name="Rice L.B."/>
        </authorList>
    </citation>
    <scope>NUCLEOTIDE SEQUENCE [LARGE SCALE GENOMIC DNA]</scope>
    <source>
        <strain evidence="6 15">D344RRF x C68</strain>
    </source>
</reference>
<dbReference type="GeneID" id="66453642"/>
<feature type="region of interest" description="Disordered" evidence="1">
    <location>
        <begin position="232"/>
        <end position="265"/>
    </location>
</feature>
<dbReference type="EMBL" id="LRHK01000001">
    <property type="protein sequence ID" value="KWX17968.1"/>
    <property type="molecule type" value="Genomic_DNA"/>
</dbReference>
<dbReference type="EMBL" id="QHGU01000025">
    <property type="protein sequence ID" value="PZM55927.1"/>
    <property type="molecule type" value="Genomic_DNA"/>
</dbReference>
<reference evidence="13 20" key="5">
    <citation type="submission" date="2017-12" db="EMBL/GenBank/DDBJ databases">
        <title>A pool of 800 enterococci isolated from chicken carcass rinse samples from New Zealand.</title>
        <authorList>
            <person name="Zhang J."/>
            <person name="Rogers L."/>
            <person name="Midwinter A."/>
            <person name="French N."/>
        </authorList>
    </citation>
    <scope>NUCLEOTIDE SEQUENCE [LARGE SCALE GENOMIC DNA]</scope>
    <source>
        <strain evidence="13 20">EN697</strain>
    </source>
</reference>
<keyword evidence="3" id="KW-0732">Signal</keyword>
<gene>
    <name evidence="10" type="ORF">A5804_002031</name>
    <name evidence="6" type="ORF">AWT83_05605</name>
    <name evidence="11" type="ORF">CQR37_04365</name>
    <name evidence="13" type="ORF">CYQ77_04865</name>
    <name evidence="12" type="ORF">DKP91_06655</name>
    <name evidence="14" type="ORF">DTPHA_600428</name>
    <name evidence="5" type="ORF">GBM73_06315</name>
    <name evidence="7" type="ORF">KYX88_10455</name>
    <name evidence="8" type="ORF">M3X98_07950</name>
    <name evidence="9" type="ORF">P6Z85_09685</name>
</gene>
<evidence type="ECO:0000256" key="2">
    <source>
        <dbReference type="SAM" id="Phobius"/>
    </source>
</evidence>
<dbReference type="Proteomes" id="UP001260956">
    <property type="component" value="Unassembled WGS sequence"/>
</dbReference>
<evidence type="ECO:0000313" key="18">
    <source>
        <dbReference type="Proteomes" id="UP000224303"/>
    </source>
</evidence>
<evidence type="ECO:0000256" key="1">
    <source>
        <dbReference type="SAM" id="MobiDB-lite"/>
    </source>
</evidence>
<dbReference type="EMBL" id="JAMWMK010000010">
    <property type="protein sequence ID" value="MDC4247986.1"/>
    <property type="molecule type" value="Genomic_DNA"/>
</dbReference>
<dbReference type="EMBL" id="FKLM01000004">
    <property type="protein sequence ID" value="SAY74945.1"/>
    <property type="molecule type" value="Genomic_DNA"/>
</dbReference>
<dbReference type="Proteomes" id="UP001139644">
    <property type="component" value="Unassembled WGS sequence"/>
</dbReference>
<dbReference type="OMA" id="SKYQLKF"/>
<evidence type="ECO:0000313" key="13">
    <source>
        <dbReference type="EMBL" id="RXU89663.1"/>
    </source>
</evidence>
<feature type="signal peptide" evidence="3">
    <location>
        <begin position="1"/>
        <end position="22"/>
    </location>
</feature>
<evidence type="ECO:0000313" key="8">
    <source>
        <dbReference type="EMBL" id="MDC4247986.1"/>
    </source>
</evidence>
<proteinExistence type="predicted"/>
<reference evidence="11 18" key="4">
    <citation type="submission" date="2017-10" db="EMBL/GenBank/DDBJ databases">
        <title>Draft genomes of the Enterococcus faecium isolated from human feces before and after Helicobacter pylori eradication therapy.</title>
        <authorList>
            <person name="Prianichniikov N.A."/>
            <person name="Glushchenko O.E."/>
            <person name="Malakhova M.V."/>
        </authorList>
    </citation>
    <scope>NUCLEOTIDE SEQUENCE [LARGE SCALE GENOMIC DNA]</scope>
    <source>
        <strain evidence="11 18">Hp_5-7</strain>
    </source>
</reference>
<evidence type="ECO:0000313" key="19">
    <source>
        <dbReference type="Proteomes" id="UP000249070"/>
    </source>
</evidence>
<feature type="chain" id="PRO_5044368430" evidence="3">
    <location>
        <begin position="23"/>
        <end position="265"/>
    </location>
</feature>
<dbReference type="Proteomes" id="UP000070452">
    <property type="component" value="Unassembled WGS sequence"/>
</dbReference>
<dbReference type="STRING" id="1352.AL014_08700"/>